<sequence length="78" mass="8232">MDIRRTVNEPTRSAGPYSRFQMRALAVTSAVLSVVIIVWGLILAAQGDSRGGKAVAIGVAVVLVLVVAIPYGVRKGRL</sequence>
<name>A0A136PV26_9ACTN</name>
<gene>
    <name evidence="2" type="ORF">AWW66_09795</name>
</gene>
<keyword evidence="1" id="KW-1133">Transmembrane helix</keyword>
<reference evidence="2 3" key="1">
    <citation type="submission" date="2016-01" db="EMBL/GenBank/DDBJ databases">
        <title>Whole genome sequence and analysis of Micromonospora rosaria DSM 803, which can produce antibacterial substance rosamicin.</title>
        <authorList>
            <person name="Yang H."/>
            <person name="He X."/>
            <person name="Zhu D."/>
        </authorList>
    </citation>
    <scope>NUCLEOTIDE SEQUENCE [LARGE SCALE GENOMIC DNA]</scope>
    <source>
        <strain evidence="2 3">DSM 803</strain>
    </source>
</reference>
<comment type="caution">
    <text evidence="2">The sequence shown here is derived from an EMBL/GenBank/DDBJ whole genome shotgun (WGS) entry which is preliminary data.</text>
</comment>
<evidence type="ECO:0000256" key="1">
    <source>
        <dbReference type="SAM" id="Phobius"/>
    </source>
</evidence>
<evidence type="ECO:0000313" key="2">
    <source>
        <dbReference type="EMBL" id="KXK62203.1"/>
    </source>
</evidence>
<feature type="transmembrane region" description="Helical" evidence="1">
    <location>
        <begin position="20"/>
        <end position="42"/>
    </location>
</feature>
<accession>A0A136PV26</accession>
<keyword evidence="1" id="KW-0812">Transmembrane</keyword>
<proteinExistence type="predicted"/>
<protein>
    <submittedName>
        <fullName evidence="2">Uncharacterized protein</fullName>
    </submittedName>
</protein>
<dbReference type="AlphaFoldDB" id="A0A136PV26"/>
<evidence type="ECO:0000313" key="3">
    <source>
        <dbReference type="Proteomes" id="UP000070620"/>
    </source>
</evidence>
<feature type="transmembrane region" description="Helical" evidence="1">
    <location>
        <begin position="54"/>
        <end position="73"/>
    </location>
</feature>
<keyword evidence="3" id="KW-1185">Reference proteome</keyword>
<keyword evidence="1" id="KW-0472">Membrane</keyword>
<dbReference type="Proteomes" id="UP000070620">
    <property type="component" value="Unassembled WGS sequence"/>
</dbReference>
<dbReference type="EMBL" id="LRQV01000024">
    <property type="protein sequence ID" value="KXK62203.1"/>
    <property type="molecule type" value="Genomic_DNA"/>
</dbReference>
<organism evidence="2 3">
    <name type="scientific">Micromonospora rosaria</name>
    <dbReference type="NCBI Taxonomy" id="47874"/>
    <lineage>
        <taxon>Bacteria</taxon>
        <taxon>Bacillati</taxon>
        <taxon>Actinomycetota</taxon>
        <taxon>Actinomycetes</taxon>
        <taxon>Micromonosporales</taxon>
        <taxon>Micromonosporaceae</taxon>
        <taxon>Micromonospora</taxon>
    </lineage>
</organism>